<evidence type="ECO:0000256" key="3">
    <source>
        <dbReference type="ARBA" id="ARBA00015316"/>
    </source>
</evidence>
<evidence type="ECO:0000313" key="10">
    <source>
        <dbReference type="Proteomes" id="UP000192596"/>
    </source>
</evidence>
<keyword evidence="6 8" id="KW-0539">Nucleus</keyword>
<organism evidence="9 10">
    <name type="scientific">Cryoendolithus antarcticus</name>
    <dbReference type="NCBI Taxonomy" id="1507870"/>
    <lineage>
        <taxon>Eukaryota</taxon>
        <taxon>Fungi</taxon>
        <taxon>Dikarya</taxon>
        <taxon>Ascomycota</taxon>
        <taxon>Pezizomycotina</taxon>
        <taxon>Dothideomycetes</taxon>
        <taxon>Dothideomycetidae</taxon>
        <taxon>Cladosporiales</taxon>
        <taxon>Cladosporiaceae</taxon>
        <taxon>Cryoendolithus</taxon>
    </lineage>
</organism>
<comment type="caution">
    <text evidence="9">The sequence shown here is derived from an EMBL/GenBank/DDBJ whole genome shotgun (WGS) entry which is preliminary data.</text>
</comment>
<evidence type="ECO:0000256" key="7">
    <source>
        <dbReference type="ARBA" id="ARBA00025043"/>
    </source>
</evidence>
<dbReference type="GO" id="GO:0002949">
    <property type="term" value="P:tRNA threonylcarbamoyladenosine modification"/>
    <property type="evidence" value="ECO:0007669"/>
    <property type="project" value="TreeGrafter"/>
</dbReference>
<comment type="subcellular location">
    <subcellularLocation>
        <location evidence="1">Nucleus</location>
    </subcellularLocation>
</comment>
<evidence type="ECO:0000313" key="9">
    <source>
        <dbReference type="EMBL" id="OQO14272.1"/>
    </source>
</evidence>
<gene>
    <name evidence="9" type="ORF">B0A48_01148</name>
</gene>
<dbReference type="PANTHER" id="PTHR15840:SF10">
    <property type="entry name" value="EKC_KEOPS COMPLEX SUBUNIT TPRKB"/>
    <property type="match status" value="1"/>
</dbReference>
<dbReference type="GO" id="GO:0000408">
    <property type="term" value="C:EKC/KEOPS complex"/>
    <property type="evidence" value="ECO:0007669"/>
    <property type="project" value="TreeGrafter"/>
</dbReference>
<dbReference type="GO" id="GO:0005829">
    <property type="term" value="C:cytosol"/>
    <property type="evidence" value="ECO:0007669"/>
    <property type="project" value="TreeGrafter"/>
</dbReference>
<dbReference type="Proteomes" id="UP000192596">
    <property type="component" value="Unassembled WGS sequence"/>
</dbReference>
<evidence type="ECO:0000256" key="2">
    <source>
        <dbReference type="ARBA" id="ARBA00005546"/>
    </source>
</evidence>
<dbReference type="PANTHER" id="PTHR15840">
    <property type="entry name" value="CGI-121 FAMILY MEMBER"/>
    <property type="match status" value="1"/>
</dbReference>
<dbReference type="GO" id="GO:0005634">
    <property type="term" value="C:nucleus"/>
    <property type="evidence" value="ECO:0007669"/>
    <property type="project" value="UniProtKB-SubCell"/>
</dbReference>
<proteinExistence type="inferred from homology"/>
<dbReference type="OrthoDB" id="329139at2759"/>
<dbReference type="AlphaFoldDB" id="A0A1V8TSV3"/>
<name>A0A1V8TSV3_9PEZI</name>
<sequence length="185" mass="20329">MESIVVPHLPAHTLHVGLFKDVENPTFLRQQLLEGNTDYQYAFADASMVASRQAVLAACSRAIDDSIFGRMKTRNLHSEIVFALSAINNISESFRRMGIQDTTKHVLAMKVLNESVTASQVDAFLGEHVHGTVVAFTDEELSSMQDVPRIRKIYKLPPAGKDKSAKTLSKTDEAIVIGSMALRGS</sequence>
<evidence type="ECO:0000256" key="8">
    <source>
        <dbReference type="RuleBase" id="RU004398"/>
    </source>
</evidence>
<evidence type="ECO:0000256" key="5">
    <source>
        <dbReference type="ARBA" id="ARBA00022694"/>
    </source>
</evidence>
<dbReference type="InterPro" id="IPR036504">
    <property type="entry name" value="CGI121/TPRKB_sf"/>
</dbReference>
<reference evidence="10" key="1">
    <citation type="submission" date="2017-03" db="EMBL/GenBank/DDBJ databases">
        <title>Genomes of endolithic fungi from Antarctica.</title>
        <authorList>
            <person name="Coleine C."/>
            <person name="Masonjones S."/>
            <person name="Stajich J.E."/>
        </authorList>
    </citation>
    <scope>NUCLEOTIDE SEQUENCE [LARGE SCALE GENOMIC DNA]</scope>
    <source>
        <strain evidence="10">CCFEE 5527</strain>
    </source>
</reference>
<dbReference type="STRING" id="1507870.A0A1V8TSV3"/>
<dbReference type="SUPFAM" id="SSF143870">
    <property type="entry name" value="PF0523-like"/>
    <property type="match status" value="1"/>
</dbReference>
<keyword evidence="10" id="KW-1185">Reference proteome</keyword>
<accession>A0A1V8TSV3</accession>
<dbReference type="InterPro" id="IPR013926">
    <property type="entry name" value="CGI121/TPRKB"/>
</dbReference>
<dbReference type="FunCoup" id="A0A1V8TSV3">
    <property type="interactions" value="898"/>
</dbReference>
<keyword evidence="5" id="KW-0819">tRNA processing</keyword>
<dbReference type="Gene3D" id="3.30.2380.10">
    <property type="entry name" value="CGI121/TPRKB"/>
    <property type="match status" value="1"/>
</dbReference>
<protein>
    <recommendedName>
        <fullName evidence="4">EKC/KEOPS complex subunit CGI121</fullName>
    </recommendedName>
    <alternativeName>
        <fullName evidence="3">EKC/KEOPS complex subunit cgi121</fullName>
    </alternativeName>
</protein>
<dbReference type="Pfam" id="PF08617">
    <property type="entry name" value="CGI-121"/>
    <property type="match status" value="1"/>
</dbReference>
<evidence type="ECO:0000256" key="4">
    <source>
        <dbReference type="ARBA" id="ARBA00016009"/>
    </source>
</evidence>
<comment type="function">
    <text evidence="7">Component of the EKC/KEOPS complex that is required for the formation of a threonylcarbamoyl group on adenosine at position 37 (t(6)A37) in tRNAs that read codons beginning with adenine. The complex is probably involved in the transfer of the threonylcarbamoyl moiety of threonylcarbamoyl-AMP (TC-AMP) to the N6 group of A37. CGI121 acts as an allosteric effector that regulates the t(6)A activity of the complex. The EKC/KEOPS complex also promotes both telomere uncapping and telomere elongation. The complex is required for efficient recruitment of transcriptional coactivators. CGI121 is not required for tRNA modification.</text>
</comment>
<evidence type="ECO:0000256" key="1">
    <source>
        <dbReference type="ARBA" id="ARBA00004123"/>
    </source>
</evidence>
<dbReference type="EMBL" id="NAJO01000002">
    <property type="protein sequence ID" value="OQO14272.1"/>
    <property type="molecule type" value="Genomic_DNA"/>
</dbReference>
<dbReference type="InParanoid" id="A0A1V8TSV3"/>
<evidence type="ECO:0000256" key="6">
    <source>
        <dbReference type="ARBA" id="ARBA00023242"/>
    </source>
</evidence>
<comment type="similarity">
    <text evidence="2 8">Belongs to the CGI121/TPRKB family.</text>
</comment>